<dbReference type="EMBL" id="JBHSRJ010000004">
    <property type="protein sequence ID" value="MFC6042956.1"/>
    <property type="molecule type" value="Genomic_DNA"/>
</dbReference>
<dbReference type="Pfam" id="PF03703">
    <property type="entry name" value="bPH_2"/>
    <property type="match status" value="2"/>
</dbReference>
<dbReference type="PIRSF" id="PIRSF026631">
    <property type="entry name" value="UCP026631"/>
    <property type="match status" value="1"/>
</dbReference>
<evidence type="ECO:0000313" key="3">
    <source>
        <dbReference type="EMBL" id="MFC6042956.1"/>
    </source>
</evidence>
<keyword evidence="1" id="KW-0812">Transmembrane</keyword>
<feature type="transmembrane region" description="Helical" evidence="1">
    <location>
        <begin position="45"/>
        <end position="63"/>
    </location>
</feature>
<gene>
    <name evidence="3" type="ORF">ACFPYL_07715</name>
</gene>
<name>A0ABW1LHE1_9ACTN</name>
<feature type="transmembrane region" description="Helical" evidence="1">
    <location>
        <begin position="23"/>
        <end position="39"/>
    </location>
</feature>
<dbReference type="Proteomes" id="UP001596135">
    <property type="component" value="Unassembled WGS sequence"/>
</dbReference>
<organism evidence="3 4">
    <name type="scientific">Nocardioides hankookensis</name>
    <dbReference type="NCBI Taxonomy" id="443157"/>
    <lineage>
        <taxon>Bacteria</taxon>
        <taxon>Bacillati</taxon>
        <taxon>Actinomycetota</taxon>
        <taxon>Actinomycetes</taxon>
        <taxon>Propionibacteriales</taxon>
        <taxon>Nocardioidaceae</taxon>
        <taxon>Nocardioides</taxon>
    </lineage>
</organism>
<dbReference type="InterPro" id="IPR005182">
    <property type="entry name" value="YdbS-like_PH"/>
</dbReference>
<evidence type="ECO:0000313" key="4">
    <source>
        <dbReference type="Proteomes" id="UP001596135"/>
    </source>
</evidence>
<feature type="transmembrane region" description="Helical" evidence="1">
    <location>
        <begin position="357"/>
        <end position="374"/>
    </location>
</feature>
<evidence type="ECO:0000259" key="2">
    <source>
        <dbReference type="Pfam" id="PF03703"/>
    </source>
</evidence>
<keyword evidence="1" id="KW-0472">Membrane</keyword>
<feature type="transmembrane region" description="Helical" evidence="1">
    <location>
        <begin position="214"/>
        <end position="242"/>
    </location>
</feature>
<comment type="caution">
    <text evidence="3">The sequence shown here is derived from an EMBL/GenBank/DDBJ whole genome shotgun (WGS) entry which is preliminary data.</text>
</comment>
<proteinExistence type="predicted"/>
<dbReference type="PANTHER" id="PTHR34473:SF2">
    <property type="entry name" value="UPF0699 TRANSMEMBRANE PROTEIN YDBT"/>
    <property type="match status" value="1"/>
</dbReference>
<feature type="domain" description="YdbS-like PH" evidence="2">
    <location>
        <begin position="410"/>
        <end position="467"/>
    </location>
</feature>
<reference evidence="4" key="1">
    <citation type="journal article" date="2019" name="Int. J. Syst. Evol. Microbiol.">
        <title>The Global Catalogue of Microorganisms (GCM) 10K type strain sequencing project: providing services to taxonomists for standard genome sequencing and annotation.</title>
        <authorList>
            <consortium name="The Broad Institute Genomics Platform"/>
            <consortium name="The Broad Institute Genome Sequencing Center for Infectious Disease"/>
            <person name="Wu L."/>
            <person name="Ma J."/>
        </authorList>
    </citation>
    <scope>NUCLEOTIDE SEQUENCE [LARGE SCALE GENOMIC DNA]</scope>
    <source>
        <strain evidence="4">CCUG 54522</strain>
    </source>
</reference>
<feature type="domain" description="YdbS-like PH" evidence="2">
    <location>
        <begin position="62"/>
        <end position="142"/>
    </location>
</feature>
<protein>
    <submittedName>
        <fullName evidence="3">PH domain-containing protein</fullName>
    </submittedName>
</protein>
<evidence type="ECO:0000256" key="1">
    <source>
        <dbReference type="SAM" id="Phobius"/>
    </source>
</evidence>
<keyword evidence="4" id="KW-1185">Reference proteome</keyword>
<dbReference type="InterPro" id="IPR014529">
    <property type="entry name" value="UCP026631"/>
</dbReference>
<dbReference type="PANTHER" id="PTHR34473">
    <property type="entry name" value="UPF0699 TRANSMEMBRANE PROTEIN YDBS"/>
    <property type="match status" value="1"/>
</dbReference>
<feature type="transmembrane region" description="Helical" evidence="1">
    <location>
        <begin position="172"/>
        <end position="194"/>
    </location>
</feature>
<feature type="transmembrane region" description="Helical" evidence="1">
    <location>
        <begin position="380"/>
        <end position="396"/>
    </location>
</feature>
<dbReference type="RefSeq" id="WP_379152610.1">
    <property type="nucleotide sequence ID" value="NZ_JBHSRJ010000004.1"/>
</dbReference>
<sequence length="501" mass="53135">MTAEADWQRLDPRMLLVYPVRELVRFLPVLVGIFLAGTASGRTDWWHGLGVAIPMALGVLRYFTTYFRITDTRVELRRGLVNRHHLSTPLDRVRTVDVTASLTHRALGLTTVRIGTGTASKDDEDHLDLDGLPAARARALRGELLHLGAVGPEQVVSDDRVVLRLDPTWVRFAPLTTTGLVLAGAALGVTAQTVNLFGGFDRVDPDELVDSTAGWSVALAVPIGLAVLLVAVSALAIGGYVVTNWGFTLTHTGPEGRGAWHLRRGLLTTRETTLDDERVSGVTTAAPLGLRLAGGARVSAIVTGLGGDSAGSSLLAPPAPRGVVEGVAGEVLGTPAPLLAALTDHGPRARRRRYTRALWPTTVVVLAAALLVGFEGWSTWWLAVVLALPVAALLARDRAAALGHALVSGHVVSRSGSLDRRRDALAVRGVIGWNLRSSWFQRRAGLTTLVATTAGGRQAVTVLDVPEDAALDLAHAALPELVGQFVVSPETDATARERPDS</sequence>
<accession>A0ABW1LHE1</accession>
<keyword evidence="1" id="KW-1133">Transmembrane helix</keyword>